<evidence type="ECO:0000256" key="2">
    <source>
        <dbReference type="ARBA" id="ARBA00022475"/>
    </source>
</evidence>
<proteinExistence type="predicted"/>
<dbReference type="InterPro" id="IPR053896">
    <property type="entry name" value="BTN3A2-like_Ig-C"/>
</dbReference>
<evidence type="ECO:0000256" key="4">
    <source>
        <dbReference type="ARBA" id="ARBA00022729"/>
    </source>
</evidence>
<name>A0AA88LL92_CHASR</name>
<dbReference type="InterPro" id="IPR007110">
    <property type="entry name" value="Ig-like_dom"/>
</dbReference>
<keyword evidence="7" id="KW-1015">Disulfide bond</keyword>
<dbReference type="InterPro" id="IPR013783">
    <property type="entry name" value="Ig-like_fold"/>
</dbReference>
<keyword evidence="6 11" id="KW-0472">Membrane</keyword>
<sequence>MQDMSVCILYHLLLLDRSVCGNMASISTLFTVCLVICISAGNANKDFVSLECSVKNVGQYGQESLLMCVIHTTQEVRNPEIRVVTWRKDGQNEPLLVFHEMKTNSKSGYKFAEPSWNNRNLNVSLLIANTKVTDHGGYTCTVITDSGTCRRQTTLDVAAKYNTPTITSIPARIPQGADATLICKTDGGFPKGQLRWFDNYKTDWTKSSEMTFEETKDGLYHLSSKLTLKSGSIFKYTCVVYNASEEKVDEAKFDPEPNPGPSTGDQVATSLKLESKIVAPVVVIGSLIVGLLLALLFIKWRSRRERQLVCTEDTERGNMDTD</sequence>
<evidence type="ECO:0000256" key="10">
    <source>
        <dbReference type="ARBA" id="ARBA00023319"/>
    </source>
</evidence>
<keyword evidence="8" id="KW-0675">Receptor</keyword>
<dbReference type="InterPro" id="IPR051713">
    <property type="entry name" value="T-cell_Activation_Regulation"/>
</dbReference>
<dbReference type="Gene3D" id="2.60.40.10">
    <property type="entry name" value="Immunoglobulins"/>
    <property type="match status" value="2"/>
</dbReference>
<evidence type="ECO:0000256" key="6">
    <source>
        <dbReference type="ARBA" id="ARBA00023136"/>
    </source>
</evidence>
<dbReference type="Pfam" id="PF07686">
    <property type="entry name" value="V-set"/>
    <property type="match status" value="1"/>
</dbReference>
<evidence type="ECO:0000256" key="8">
    <source>
        <dbReference type="ARBA" id="ARBA00023170"/>
    </source>
</evidence>
<dbReference type="PANTHER" id="PTHR25466">
    <property type="entry name" value="T-LYMPHOCYTE ACTIVATION ANTIGEN"/>
    <property type="match status" value="1"/>
</dbReference>
<dbReference type="Proteomes" id="UP001187415">
    <property type="component" value="Unassembled WGS sequence"/>
</dbReference>
<dbReference type="GO" id="GO:0009897">
    <property type="term" value="C:external side of plasma membrane"/>
    <property type="evidence" value="ECO:0007669"/>
    <property type="project" value="TreeGrafter"/>
</dbReference>
<keyword evidence="5 11" id="KW-1133">Transmembrane helix</keyword>
<comment type="subcellular location">
    <subcellularLocation>
        <location evidence="1">Cell membrane</location>
        <topology evidence="1">Single-pass type I membrane protein</topology>
    </subcellularLocation>
</comment>
<dbReference type="EMBL" id="JAUPFM010000021">
    <property type="protein sequence ID" value="KAK2816871.1"/>
    <property type="molecule type" value="Genomic_DNA"/>
</dbReference>
<evidence type="ECO:0000313" key="14">
    <source>
        <dbReference type="Proteomes" id="UP001187415"/>
    </source>
</evidence>
<dbReference type="SMART" id="SM00407">
    <property type="entry name" value="IGc1"/>
    <property type="match status" value="1"/>
</dbReference>
<evidence type="ECO:0000256" key="11">
    <source>
        <dbReference type="SAM" id="Phobius"/>
    </source>
</evidence>
<organism evidence="13 14">
    <name type="scientific">Channa striata</name>
    <name type="common">Snakehead murrel</name>
    <name type="synonym">Ophicephalus striatus</name>
    <dbReference type="NCBI Taxonomy" id="64152"/>
    <lineage>
        <taxon>Eukaryota</taxon>
        <taxon>Metazoa</taxon>
        <taxon>Chordata</taxon>
        <taxon>Craniata</taxon>
        <taxon>Vertebrata</taxon>
        <taxon>Euteleostomi</taxon>
        <taxon>Actinopterygii</taxon>
        <taxon>Neopterygii</taxon>
        <taxon>Teleostei</taxon>
        <taxon>Neoteleostei</taxon>
        <taxon>Acanthomorphata</taxon>
        <taxon>Anabantaria</taxon>
        <taxon>Anabantiformes</taxon>
        <taxon>Channoidei</taxon>
        <taxon>Channidae</taxon>
        <taxon>Channa</taxon>
    </lineage>
</organism>
<dbReference type="PROSITE" id="PS50835">
    <property type="entry name" value="IG_LIKE"/>
    <property type="match status" value="2"/>
</dbReference>
<keyword evidence="4" id="KW-0732">Signal</keyword>
<evidence type="ECO:0000256" key="1">
    <source>
        <dbReference type="ARBA" id="ARBA00004251"/>
    </source>
</evidence>
<dbReference type="GO" id="GO:0006955">
    <property type="term" value="P:immune response"/>
    <property type="evidence" value="ECO:0007669"/>
    <property type="project" value="TreeGrafter"/>
</dbReference>
<comment type="caution">
    <text evidence="13">The sequence shown here is derived from an EMBL/GenBank/DDBJ whole genome shotgun (WGS) entry which is preliminary data.</text>
</comment>
<dbReference type="Pfam" id="PF22705">
    <property type="entry name" value="C2-set_3"/>
    <property type="match status" value="1"/>
</dbReference>
<dbReference type="GO" id="GO:0042130">
    <property type="term" value="P:negative regulation of T cell proliferation"/>
    <property type="evidence" value="ECO:0007669"/>
    <property type="project" value="TreeGrafter"/>
</dbReference>
<feature type="transmembrane region" description="Helical" evidence="11">
    <location>
        <begin position="277"/>
        <end position="298"/>
    </location>
</feature>
<evidence type="ECO:0000256" key="7">
    <source>
        <dbReference type="ARBA" id="ARBA00023157"/>
    </source>
</evidence>
<protein>
    <recommendedName>
        <fullName evidence="12">Ig-like domain-containing protein</fullName>
    </recommendedName>
</protein>
<keyword evidence="3 11" id="KW-0812">Transmembrane</keyword>
<keyword evidence="14" id="KW-1185">Reference proteome</keyword>
<accession>A0AA88LL92</accession>
<dbReference type="SUPFAM" id="SSF48726">
    <property type="entry name" value="Immunoglobulin"/>
    <property type="match status" value="2"/>
</dbReference>
<evidence type="ECO:0000256" key="5">
    <source>
        <dbReference type="ARBA" id="ARBA00022989"/>
    </source>
</evidence>
<evidence type="ECO:0000256" key="3">
    <source>
        <dbReference type="ARBA" id="ARBA00022692"/>
    </source>
</evidence>
<dbReference type="AlphaFoldDB" id="A0AA88LL92"/>
<dbReference type="GO" id="GO:0031295">
    <property type="term" value="P:T cell costimulation"/>
    <property type="evidence" value="ECO:0007669"/>
    <property type="project" value="TreeGrafter"/>
</dbReference>
<dbReference type="InterPro" id="IPR003597">
    <property type="entry name" value="Ig_C1-set"/>
</dbReference>
<dbReference type="InterPro" id="IPR013106">
    <property type="entry name" value="Ig_V-set"/>
</dbReference>
<keyword evidence="9" id="KW-0325">Glycoprotein</keyword>
<evidence type="ECO:0000313" key="13">
    <source>
        <dbReference type="EMBL" id="KAK2816871.1"/>
    </source>
</evidence>
<gene>
    <name evidence="13" type="ORF">Q5P01_025062</name>
</gene>
<dbReference type="GO" id="GO:0042102">
    <property type="term" value="P:positive regulation of T cell proliferation"/>
    <property type="evidence" value="ECO:0007669"/>
    <property type="project" value="TreeGrafter"/>
</dbReference>
<evidence type="ECO:0000256" key="9">
    <source>
        <dbReference type="ARBA" id="ARBA00023180"/>
    </source>
</evidence>
<feature type="domain" description="Ig-like" evidence="12">
    <location>
        <begin position="164"/>
        <end position="254"/>
    </location>
</feature>
<dbReference type="GO" id="GO:0007166">
    <property type="term" value="P:cell surface receptor signaling pathway"/>
    <property type="evidence" value="ECO:0007669"/>
    <property type="project" value="TreeGrafter"/>
</dbReference>
<dbReference type="GO" id="GO:0071222">
    <property type="term" value="P:cellular response to lipopolysaccharide"/>
    <property type="evidence" value="ECO:0007669"/>
    <property type="project" value="TreeGrafter"/>
</dbReference>
<dbReference type="PANTHER" id="PTHR25466:SF14">
    <property type="entry name" value="BUTYROPHILIN SUBFAMILY 2 MEMBER A2-LIKE-RELATED"/>
    <property type="match status" value="1"/>
</dbReference>
<feature type="domain" description="Ig-like" evidence="12">
    <location>
        <begin position="61"/>
        <end position="156"/>
    </location>
</feature>
<evidence type="ECO:0000259" key="12">
    <source>
        <dbReference type="PROSITE" id="PS50835"/>
    </source>
</evidence>
<keyword evidence="10" id="KW-0393">Immunoglobulin domain</keyword>
<reference evidence="13" key="1">
    <citation type="submission" date="2023-07" db="EMBL/GenBank/DDBJ databases">
        <title>Chromosome-level Genome Assembly of Striped Snakehead (Channa striata).</title>
        <authorList>
            <person name="Liu H."/>
        </authorList>
    </citation>
    <scope>NUCLEOTIDE SEQUENCE</scope>
    <source>
        <strain evidence="13">Gz</strain>
        <tissue evidence="13">Muscle</tissue>
    </source>
</reference>
<keyword evidence="2" id="KW-1003">Cell membrane</keyword>
<dbReference type="InterPro" id="IPR036179">
    <property type="entry name" value="Ig-like_dom_sf"/>
</dbReference>